<dbReference type="PIRSF" id="PIRSF018637">
    <property type="entry name" value="TrmK"/>
    <property type="match status" value="1"/>
</dbReference>
<dbReference type="Proteomes" id="UP000515856">
    <property type="component" value="Chromosome"/>
</dbReference>
<gene>
    <name evidence="1" type="ORF">H9Q80_17275</name>
</gene>
<dbReference type="Pfam" id="PF04816">
    <property type="entry name" value="TrmK"/>
    <property type="match status" value="1"/>
</dbReference>
<keyword evidence="1" id="KW-0489">Methyltransferase</keyword>
<dbReference type="PANTHER" id="PTHR38451:SF1">
    <property type="entry name" value="TRNA (ADENINE(22)-N(1))-METHYLTRANSFERASE"/>
    <property type="match status" value="1"/>
</dbReference>
<dbReference type="InterPro" id="IPR029063">
    <property type="entry name" value="SAM-dependent_MTases_sf"/>
</dbReference>
<dbReference type="EMBL" id="CP060636">
    <property type="protein sequence ID" value="QNM11971.1"/>
    <property type="molecule type" value="Genomic_DNA"/>
</dbReference>
<sequence length="219" mass="25012">MAGKVRLQAIFDMIQPGLVIADIGCDHGLLPIALVKQGKCEKAYACDVRIGPLSRAKEAIEEAGLQHQVIPILCDGMSQIGEDVNGVVIAGMGFDTIKHILSQDLKKCSKFKQMVIQCNGHVDEFRQWLSDHGFKIDDERIVKDSHYYQLISMHKEETTPLTKEQCLFGIYTKKDPLFKEYWHYIYEKKKVILDQLSPSHENYMKTKALMDRIEKALNE</sequence>
<evidence type="ECO:0000313" key="2">
    <source>
        <dbReference type="Proteomes" id="UP000515856"/>
    </source>
</evidence>
<dbReference type="KEGG" id="ehn:H9Q80_17275"/>
<name>A0A7G9GMD9_9FIRM</name>
<dbReference type="SUPFAM" id="SSF53335">
    <property type="entry name" value="S-adenosyl-L-methionine-dependent methyltransferases"/>
    <property type="match status" value="1"/>
</dbReference>
<organism evidence="1 2">
    <name type="scientific">[Eubacterium] hominis</name>
    <dbReference type="NCBI Taxonomy" id="2764325"/>
    <lineage>
        <taxon>Bacteria</taxon>
        <taxon>Bacillati</taxon>
        <taxon>Bacillota</taxon>
        <taxon>Erysipelotrichia</taxon>
        <taxon>Erysipelotrichales</taxon>
        <taxon>Erysipelotrichaceae</taxon>
        <taxon>Amedibacillus</taxon>
    </lineage>
</organism>
<dbReference type="PANTHER" id="PTHR38451">
    <property type="entry name" value="TRNA (ADENINE(22)-N(1))-METHYLTRANSFERASE"/>
    <property type="match status" value="1"/>
</dbReference>
<keyword evidence="2" id="KW-1185">Reference proteome</keyword>
<dbReference type="InterPro" id="IPR006901">
    <property type="entry name" value="TrmK"/>
</dbReference>
<accession>A0A7G9GMD9</accession>
<dbReference type="GO" id="GO:0032259">
    <property type="term" value="P:methylation"/>
    <property type="evidence" value="ECO:0007669"/>
    <property type="project" value="UniProtKB-KW"/>
</dbReference>
<proteinExistence type="predicted"/>
<dbReference type="Gene3D" id="3.40.50.150">
    <property type="entry name" value="Vaccinia Virus protein VP39"/>
    <property type="match status" value="1"/>
</dbReference>
<evidence type="ECO:0000313" key="1">
    <source>
        <dbReference type="EMBL" id="QNM11971.1"/>
    </source>
</evidence>
<dbReference type="GO" id="GO:0160105">
    <property type="term" value="F:tRNA (adenine(22)-N1)-methyltransferase activity"/>
    <property type="evidence" value="ECO:0007669"/>
    <property type="project" value="InterPro"/>
</dbReference>
<reference evidence="1 2" key="1">
    <citation type="submission" date="2020-08" db="EMBL/GenBank/DDBJ databases">
        <authorList>
            <person name="Liu C."/>
            <person name="Sun Q."/>
        </authorList>
    </citation>
    <scope>NUCLEOTIDE SEQUENCE [LARGE SCALE GENOMIC DNA]</scope>
    <source>
        <strain evidence="1 2">NSJ-61</strain>
    </source>
</reference>
<protein>
    <submittedName>
        <fullName evidence="1">SAM-dependent methyltransferase</fullName>
    </submittedName>
</protein>
<dbReference type="RefSeq" id="WP_117454741.1">
    <property type="nucleotide sequence ID" value="NZ_CP060636.1"/>
</dbReference>
<keyword evidence="1" id="KW-0808">Transferase</keyword>
<dbReference type="AlphaFoldDB" id="A0A7G9GMD9"/>